<dbReference type="InterPro" id="IPR050087">
    <property type="entry name" value="AON_synthase_class-II"/>
</dbReference>
<protein>
    <recommendedName>
        <fullName evidence="5">Aminotransferase class I/classII large domain-containing protein</fullName>
    </recommendedName>
</protein>
<evidence type="ECO:0000256" key="4">
    <source>
        <dbReference type="ARBA" id="ARBA00022898"/>
    </source>
</evidence>
<organism evidence="6 7">
    <name type="scientific">Hirsutella minnesotensis 3608</name>
    <dbReference type="NCBI Taxonomy" id="1043627"/>
    <lineage>
        <taxon>Eukaryota</taxon>
        <taxon>Fungi</taxon>
        <taxon>Dikarya</taxon>
        <taxon>Ascomycota</taxon>
        <taxon>Pezizomycotina</taxon>
        <taxon>Sordariomycetes</taxon>
        <taxon>Hypocreomycetidae</taxon>
        <taxon>Hypocreales</taxon>
        <taxon>Ophiocordycipitaceae</taxon>
        <taxon>Hirsutella</taxon>
    </lineage>
</organism>
<comment type="similarity">
    <text evidence="2">Belongs to the class-II pyridoxal-phosphate-dependent aminotransferase family. BioF subfamily.</text>
</comment>
<name>A0A0F7ZXW9_9HYPO</name>
<dbReference type="GO" id="GO:0030170">
    <property type="term" value="F:pyridoxal phosphate binding"/>
    <property type="evidence" value="ECO:0007669"/>
    <property type="project" value="InterPro"/>
</dbReference>
<feature type="domain" description="Aminotransferase class I/classII large" evidence="5">
    <location>
        <begin position="164"/>
        <end position="217"/>
    </location>
</feature>
<evidence type="ECO:0000256" key="1">
    <source>
        <dbReference type="ARBA" id="ARBA00001933"/>
    </source>
</evidence>
<dbReference type="InterPro" id="IPR015424">
    <property type="entry name" value="PyrdxlP-dep_Trfase"/>
</dbReference>
<dbReference type="GO" id="GO:0016740">
    <property type="term" value="F:transferase activity"/>
    <property type="evidence" value="ECO:0007669"/>
    <property type="project" value="UniProtKB-KW"/>
</dbReference>
<sequence>MTRLAHPLLDAISRVGITETLKPTKWRDPGAAIIPHKDSDALTRRLQHADKTHIKSGRVSPLTRIPILRFLRQHLHSSPERYGAEASLLVGSTFEANVAIWTSLPRPGDVVYDSLVHASTHKGIKQSLIMDKFEFLHNDVEDFHRALLEAIESNKLELVEVARELSNEQGNIQFVVDEAHSVGVIGPKGAGLVCELGLQKDVAVVVHSFGKALGATGGESSFIAIHGRRPDPHAPPWEGLKGYGMP</sequence>
<evidence type="ECO:0000259" key="5">
    <source>
        <dbReference type="Pfam" id="PF00155"/>
    </source>
</evidence>
<comment type="cofactor">
    <cofactor evidence="1">
        <name>pyridoxal 5'-phosphate</name>
        <dbReference type="ChEBI" id="CHEBI:597326"/>
    </cofactor>
</comment>
<dbReference type="GO" id="GO:0009102">
    <property type="term" value="P:biotin biosynthetic process"/>
    <property type="evidence" value="ECO:0007669"/>
    <property type="project" value="TreeGrafter"/>
</dbReference>
<dbReference type="PANTHER" id="PTHR13693:SF77">
    <property type="entry name" value="8-AMINO-7-OXONONANOATE SYNTHASE"/>
    <property type="match status" value="1"/>
</dbReference>
<dbReference type="Proteomes" id="UP000054481">
    <property type="component" value="Unassembled WGS sequence"/>
</dbReference>
<keyword evidence="3" id="KW-0808">Transferase</keyword>
<evidence type="ECO:0000256" key="3">
    <source>
        <dbReference type="ARBA" id="ARBA00022679"/>
    </source>
</evidence>
<evidence type="ECO:0000313" key="7">
    <source>
        <dbReference type="Proteomes" id="UP000054481"/>
    </source>
</evidence>
<dbReference type="AlphaFoldDB" id="A0A0F7ZXW9"/>
<evidence type="ECO:0000256" key="2">
    <source>
        <dbReference type="ARBA" id="ARBA00010008"/>
    </source>
</evidence>
<dbReference type="InterPro" id="IPR004839">
    <property type="entry name" value="Aminotransferase_I/II_large"/>
</dbReference>
<dbReference type="OrthoDB" id="2382073at2759"/>
<proteinExistence type="inferred from homology"/>
<dbReference type="SUPFAM" id="SSF53383">
    <property type="entry name" value="PLP-dependent transferases"/>
    <property type="match status" value="1"/>
</dbReference>
<dbReference type="EMBL" id="KQ030574">
    <property type="protein sequence ID" value="KJZ71452.1"/>
    <property type="molecule type" value="Genomic_DNA"/>
</dbReference>
<gene>
    <name evidence="6" type="ORF">HIM_09176</name>
</gene>
<dbReference type="Gene3D" id="3.40.640.10">
    <property type="entry name" value="Type I PLP-dependent aspartate aminotransferase-like (Major domain)"/>
    <property type="match status" value="1"/>
</dbReference>
<evidence type="ECO:0000313" key="6">
    <source>
        <dbReference type="EMBL" id="KJZ71452.1"/>
    </source>
</evidence>
<dbReference type="PANTHER" id="PTHR13693">
    <property type="entry name" value="CLASS II AMINOTRANSFERASE/8-AMINO-7-OXONONANOATE SYNTHASE"/>
    <property type="match status" value="1"/>
</dbReference>
<dbReference type="InterPro" id="IPR015421">
    <property type="entry name" value="PyrdxlP-dep_Trfase_major"/>
</dbReference>
<accession>A0A0F7ZXW9</accession>
<keyword evidence="7" id="KW-1185">Reference proteome</keyword>
<dbReference type="Pfam" id="PF00155">
    <property type="entry name" value="Aminotran_1_2"/>
    <property type="match status" value="1"/>
</dbReference>
<reference evidence="6 7" key="1">
    <citation type="journal article" date="2014" name="Genome Biol. Evol.">
        <title>Comparative genomics and transcriptomics analyses reveal divergent lifestyle features of nematode endoparasitic fungus Hirsutella minnesotensis.</title>
        <authorList>
            <person name="Lai Y."/>
            <person name="Liu K."/>
            <person name="Zhang X."/>
            <person name="Zhang X."/>
            <person name="Li K."/>
            <person name="Wang N."/>
            <person name="Shu C."/>
            <person name="Wu Y."/>
            <person name="Wang C."/>
            <person name="Bushley K.E."/>
            <person name="Xiang M."/>
            <person name="Liu X."/>
        </authorList>
    </citation>
    <scope>NUCLEOTIDE SEQUENCE [LARGE SCALE GENOMIC DNA]</scope>
    <source>
        <strain evidence="6 7">3608</strain>
    </source>
</reference>
<keyword evidence="4" id="KW-0663">Pyridoxal phosphate</keyword>